<accession>A0A2W4TM13</accession>
<evidence type="ECO:0000256" key="1">
    <source>
        <dbReference type="SAM" id="MobiDB-lite"/>
    </source>
</evidence>
<dbReference type="EMBL" id="QBMC01000224">
    <property type="protein sequence ID" value="PZO10266.1"/>
    <property type="molecule type" value="Genomic_DNA"/>
</dbReference>
<gene>
    <name evidence="2" type="ORF">DCF25_20860</name>
</gene>
<sequence>MLGRNRPFRLDRSKAMTTADIKSQIVEKVERLSPSLLNVANEFLSSLLAETHQVSSAEKMKPEEESEADPLIGMIDGSPGVARNAEDILQR</sequence>
<name>A0A2W4TM13_9CYAN</name>
<organism evidence="2 3">
    <name type="scientific">Leptolyngbya foveolarum</name>
    <dbReference type="NCBI Taxonomy" id="47253"/>
    <lineage>
        <taxon>Bacteria</taxon>
        <taxon>Bacillati</taxon>
        <taxon>Cyanobacteriota</taxon>
        <taxon>Cyanophyceae</taxon>
        <taxon>Leptolyngbyales</taxon>
        <taxon>Leptolyngbyaceae</taxon>
        <taxon>Leptolyngbya group</taxon>
        <taxon>Leptolyngbya</taxon>
    </lineage>
</organism>
<dbReference type="AlphaFoldDB" id="A0A2W4TM13"/>
<protein>
    <submittedName>
        <fullName evidence="2">Uncharacterized protein</fullName>
    </submittedName>
</protein>
<evidence type="ECO:0000313" key="3">
    <source>
        <dbReference type="Proteomes" id="UP000249354"/>
    </source>
</evidence>
<reference evidence="3" key="1">
    <citation type="submission" date="2018-04" db="EMBL/GenBank/DDBJ databases">
        <authorList>
            <person name="Cornet L."/>
        </authorList>
    </citation>
    <scope>NUCLEOTIDE SEQUENCE [LARGE SCALE GENOMIC DNA]</scope>
</reference>
<dbReference type="Proteomes" id="UP000249354">
    <property type="component" value="Unassembled WGS sequence"/>
</dbReference>
<comment type="caution">
    <text evidence="2">The sequence shown here is derived from an EMBL/GenBank/DDBJ whole genome shotgun (WGS) entry which is preliminary data.</text>
</comment>
<feature type="region of interest" description="Disordered" evidence="1">
    <location>
        <begin position="55"/>
        <end position="91"/>
    </location>
</feature>
<reference evidence="2 3" key="2">
    <citation type="submission" date="2018-06" db="EMBL/GenBank/DDBJ databases">
        <title>Metagenomic assembly of (sub)arctic Cyanobacteria and their associated microbiome from non-axenic cultures.</title>
        <authorList>
            <person name="Baurain D."/>
        </authorList>
    </citation>
    <scope>NUCLEOTIDE SEQUENCE [LARGE SCALE GENOMIC DNA]</scope>
    <source>
        <strain evidence="2">ULC129bin1</strain>
    </source>
</reference>
<proteinExistence type="predicted"/>
<evidence type="ECO:0000313" key="2">
    <source>
        <dbReference type="EMBL" id="PZO10266.1"/>
    </source>
</evidence>